<evidence type="ECO:0000313" key="11">
    <source>
        <dbReference type="EMBL" id="SKB76916.1"/>
    </source>
</evidence>
<dbReference type="Proteomes" id="UP000190897">
    <property type="component" value="Unassembled WGS sequence"/>
</dbReference>
<evidence type="ECO:0000256" key="1">
    <source>
        <dbReference type="ARBA" id="ARBA00000085"/>
    </source>
</evidence>
<dbReference type="Pfam" id="PF13581">
    <property type="entry name" value="HATPase_c_2"/>
    <property type="match status" value="1"/>
</dbReference>
<gene>
    <name evidence="11" type="ORF">SAMN05660293_02019</name>
</gene>
<dbReference type="STRING" id="651661.SAMN05660293_02019"/>
<dbReference type="InterPro" id="IPR036890">
    <property type="entry name" value="HATPase_C_sf"/>
</dbReference>
<dbReference type="Pfam" id="PF07568">
    <property type="entry name" value="HisKA_2"/>
    <property type="match status" value="1"/>
</dbReference>
<dbReference type="Gene3D" id="1.25.40.10">
    <property type="entry name" value="Tetratricopeptide repeat domain"/>
    <property type="match status" value="2"/>
</dbReference>
<dbReference type="Gene3D" id="3.30.450.20">
    <property type="entry name" value="PAS domain"/>
    <property type="match status" value="1"/>
</dbReference>
<evidence type="ECO:0000256" key="3">
    <source>
        <dbReference type="ARBA" id="ARBA00022553"/>
    </source>
</evidence>
<evidence type="ECO:0000256" key="7">
    <source>
        <dbReference type="ARBA" id="ARBA00022840"/>
    </source>
</evidence>
<feature type="signal peptide" evidence="9">
    <location>
        <begin position="1"/>
        <end position="16"/>
    </location>
</feature>
<feature type="chain" id="PRO_5012368922" description="histidine kinase" evidence="9">
    <location>
        <begin position="17"/>
        <end position="594"/>
    </location>
</feature>
<dbReference type="AlphaFoldDB" id="A0A1T5DZL8"/>
<dbReference type="EMBL" id="FUZA01000002">
    <property type="protein sequence ID" value="SKB76916.1"/>
    <property type="molecule type" value="Genomic_DNA"/>
</dbReference>
<dbReference type="InterPro" id="IPR011990">
    <property type="entry name" value="TPR-like_helical_dom_sf"/>
</dbReference>
<reference evidence="12" key="1">
    <citation type="submission" date="2017-02" db="EMBL/GenBank/DDBJ databases">
        <authorList>
            <person name="Varghese N."/>
            <person name="Submissions S."/>
        </authorList>
    </citation>
    <scope>NUCLEOTIDE SEQUENCE [LARGE SCALE GENOMIC DNA]</scope>
    <source>
        <strain evidence="12">DSM 22270</strain>
    </source>
</reference>
<dbReference type="SUPFAM" id="SSF55874">
    <property type="entry name" value="ATPase domain of HSP90 chaperone/DNA topoisomerase II/histidine kinase"/>
    <property type="match status" value="1"/>
</dbReference>
<evidence type="ECO:0000313" key="12">
    <source>
        <dbReference type="Proteomes" id="UP000190897"/>
    </source>
</evidence>
<evidence type="ECO:0000256" key="5">
    <source>
        <dbReference type="ARBA" id="ARBA00022741"/>
    </source>
</evidence>
<dbReference type="EC" id="2.7.13.3" evidence="2"/>
<dbReference type="InterPro" id="IPR011495">
    <property type="entry name" value="Sig_transdc_His_kin_sub2_dim/P"/>
</dbReference>
<sequence>MARLLLVLMPAITVLAQQPKFLAPQPHKLLYADTIYNKALKEKDTLLLAEAYYLYGKTSESTGDLITSERWFLRSLRLLEPRGDSPELSRIYNRLGGNKLVQRNYKTAHRYVTLAIAVARRTGSGINLDRSYGSMANIHDIDWSEEGKKPDLPKPRRDSVLYYYNKILQLAERDQDSLRIAFIYQTLGSYHWRYFNDREDFLSYSKKALVIFQAKKKDREIMDLLLNLANHYLDTGEFDTAWKVLGQARDIYNQKKYNVFLINQNFEESFTRYYRLTGNWKRAFEHNEKLRNLQVSTYLADRDLAFSRLWKEYEAEKKDVQLRAKDTELALRSSALKAQQRFTIAMAILLLATALMSIIFFRLYKKNKRISEQNEVLVREQNHRVKNNLQAVSSLLSLQSDALTDPTAIMAIEESRLRVETMAILHRKLYDGKRLAQVYVPDFLDELVESVLDSYGYEDVQLNIEADVIYLSADKAVHLGLILNELITNACKYAFPENEQPTLFIECRELLVGKQPCIQLQIADNGKKYSDFFINTRKNSPANMQRKGSGFGLRLIKMESDQLYGVYHFTYENGTVFRMNFPKYKNEVVSNIAN</sequence>
<dbReference type="OrthoDB" id="9767435at2"/>
<comment type="catalytic activity">
    <reaction evidence="1">
        <text>ATP + protein L-histidine = ADP + protein N-phospho-L-histidine.</text>
        <dbReference type="EC" id="2.7.13.3"/>
    </reaction>
</comment>
<dbReference type="PANTHER" id="PTHR41523:SF8">
    <property type="entry name" value="ETHYLENE RESPONSE SENSOR PROTEIN"/>
    <property type="match status" value="1"/>
</dbReference>
<keyword evidence="12" id="KW-1185">Reference proteome</keyword>
<keyword evidence="3" id="KW-0597">Phosphoprotein</keyword>
<feature type="transmembrane region" description="Helical" evidence="8">
    <location>
        <begin position="342"/>
        <end position="364"/>
    </location>
</feature>
<keyword evidence="7" id="KW-0067">ATP-binding</keyword>
<dbReference type="PANTHER" id="PTHR41523">
    <property type="entry name" value="TWO-COMPONENT SYSTEM SENSOR PROTEIN"/>
    <property type="match status" value="1"/>
</dbReference>
<evidence type="ECO:0000256" key="8">
    <source>
        <dbReference type="SAM" id="Phobius"/>
    </source>
</evidence>
<keyword evidence="8" id="KW-1133">Transmembrane helix</keyword>
<dbReference type="GO" id="GO:0005524">
    <property type="term" value="F:ATP binding"/>
    <property type="evidence" value="ECO:0007669"/>
    <property type="project" value="UniProtKB-KW"/>
</dbReference>
<keyword evidence="6 11" id="KW-0418">Kinase</keyword>
<evidence type="ECO:0000256" key="9">
    <source>
        <dbReference type="SAM" id="SignalP"/>
    </source>
</evidence>
<proteinExistence type="predicted"/>
<dbReference type="SUPFAM" id="SSF48452">
    <property type="entry name" value="TPR-like"/>
    <property type="match status" value="2"/>
</dbReference>
<feature type="domain" description="Histidine kinase/HSP90-like ATPase" evidence="10">
    <location>
        <begin position="474"/>
        <end position="585"/>
    </location>
</feature>
<keyword evidence="8" id="KW-0472">Membrane</keyword>
<evidence type="ECO:0000259" key="10">
    <source>
        <dbReference type="SMART" id="SM00387"/>
    </source>
</evidence>
<evidence type="ECO:0000256" key="4">
    <source>
        <dbReference type="ARBA" id="ARBA00022679"/>
    </source>
</evidence>
<keyword evidence="8" id="KW-0812">Transmembrane</keyword>
<accession>A0A1T5DZL8</accession>
<organism evidence="11 12">
    <name type="scientific">Dyadobacter psychrophilus</name>
    <dbReference type="NCBI Taxonomy" id="651661"/>
    <lineage>
        <taxon>Bacteria</taxon>
        <taxon>Pseudomonadati</taxon>
        <taxon>Bacteroidota</taxon>
        <taxon>Cytophagia</taxon>
        <taxon>Cytophagales</taxon>
        <taxon>Spirosomataceae</taxon>
        <taxon>Dyadobacter</taxon>
    </lineage>
</organism>
<keyword evidence="5" id="KW-0547">Nucleotide-binding</keyword>
<dbReference type="Gene3D" id="3.30.565.10">
    <property type="entry name" value="Histidine kinase-like ATPase, C-terminal domain"/>
    <property type="match status" value="1"/>
</dbReference>
<evidence type="ECO:0000256" key="2">
    <source>
        <dbReference type="ARBA" id="ARBA00012438"/>
    </source>
</evidence>
<dbReference type="InterPro" id="IPR003594">
    <property type="entry name" value="HATPase_dom"/>
</dbReference>
<name>A0A1T5DZL8_9BACT</name>
<dbReference type="SMART" id="SM00387">
    <property type="entry name" value="HATPase_c"/>
    <property type="match status" value="1"/>
</dbReference>
<protein>
    <recommendedName>
        <fullName evidence="2">histidine kinase</fullName>
        <ecNumber evidence="2">2.7.13.3</ecNumber>
    </recommendedName>
</protein>
<dbReference type="GO" id="GO:0004673">
    <property type="term" value="F:protein histidine kinase activity"/>
    <property type="evidence" value="ECO:0007669"/>
    <property type="project" value="UniProtKB-EC"/>
</dbReference>
<keyword evidence="9" id="KW-0732">Signal</keyword>
<dbReference type="RefSeq" id="WP_141110255.1">
    <property type="nucleotide sequence ID" value="NZ_FUZA01000002.1"/>
</dbReference>
<keyword evidence="4" id="KW-0808">Transferase</keyword>
<evidence type="ECO:0000256" key="6">
    <source>
        <dbReference type="ARBA" id="ARBA00022777"/>
    </source>
</evidence>